<evidence type="ECO:0000313" key="2">
    <source>
        <dbReference type="Proteomes" id="UP000198403"/>
    </source>
</evidence>
<accession>A0A239ABK6</accession>
<proteinExistence type="predicted"/>
<organism evidence="1 2">
    <name type="scientific">Blastococcus mobilis</name>
    <dbReference type="NCBI Taxonomy" id="1938746"/>
    <lineage>
        <taxon>Bacteria</taxon>
        <taxon>Bacillati</taxon>
        <taxon>Actinomycetota</taxon>
        <taxon>Actinomycetes</taxon>
        <taxon>Geodermatophilales</taxon>
        <taxon>Geodermatophilaceae</taxon>
        <taxon>Blastococcus</taxon>
    </lineage>
</organism>
<dbReference type="Proteomes" id="UP000198403">
    <property type="component" value="Unassembled WGS sequence"/>
</dbReference>
<gene>
    <name evidence="1" type="ORF">SAMN06272737_14025</name>
</gene>
<dbReference type="EMBL" id="FZNO01000040">
    <property type="protein sequence ID" value="SNR92438.1"/>
    <property type="molecule type" value="Genomic_DNA"/>
</dbReference>
<evidence type="ECO:0000313" key="1">
    <source>
        <dbReference type="EMBL" id="SNR92438.1"/>
    </source>
</evidence>
<reference evidence="1 2" key="1">
    <citation type="submission" date="2017-06" db="EMBL/GenBank/DDBJ databases">
        <authorList>
            <person name="Kim H.J."/>
            <person name="Triplett B.A."/>
        </authorList>
    </citation>
    <scope>NUCLEOTIDE SEQUENCE [LARGE SCALE GENOMIC DNA]</scope>
    <source>
        <strain evidence="1 2">DSM 44272</strain>
    </source>
</reference>
<name>A0A239ABK6_9ACTN</name>
<protein>
    <submittedName>
        <fullName evidence="1">Uncharacterized protein</fullName>
    </submittedName>
</protein>
<dbReference type="AlphaFoldDB" id="A0A239ABK6"/>
<keyword evidence="2" id="KW-1185">Reference proteome</keyword>
<sequence length="43" mass="4665">MTDILIAGVEAAGVLEALWAPMLWPVTPIDRPLPVRRPRPSTG</sequence>